<evidence type="ECO:0000313" key="2">
    <source>
        <dbReference type="Proteomes" id="UP001159363"/>
    </source>
</evidence>
<keyword evidence="2" id="KW-1185">Reference proteome</keyword>
<protein>
    <submittedName>
        <fullName evidence="1">Uncharacterized protein</fullName>
    </submittedName>
</protein>
<dbReference type="Proteomes" id="UP001159363">
    <property type="component" value="Chromosome 2"/>
</dbReference>
<dbReference type="EMBL" id="JARBHB010000002">
    <property type="protein sequence ID" value="KAJ8891863.1"/>
    <property type="molecule type" value="Genomic_DNA"/>
</dbReference>
<name>A0ABQ9I7C1_9NEOP</name>
<accession>A0ABQ9I7C1</accession>
<reference evidence="1 2" key="1">
    <citation type="submission" date="2023-02" db="EMBL/GenBank/DDBJ databases">
        <title>LHISI_Scaffold_Assembly.</title>
        <authorList>
            <person name="Stuart O.P."/>
            <person name="Cleave R."/>
            <person name="Magrath M.J.L."/>
            <person name="Mikheyev A.S."/>
        </authorList>
    </citation>
    <scope>NUCLEOTIDE SEQUENCE [LARGE SCALE GENOMIC DNA]</scope>
    <source>
        <strain evidence="1">Daus_M_001</strain>
        <tissue evidence="1">Leg muscle</tissue>
    </source>
</reference>
<comment type="caution">
    <text evidence="1">The sequence shown here is derived from an EMBL/GenBank/DDBJ whole genome shotgun (WGS) entry which is preliminary data.</text>
</comment>
<sequence length="268" mass="29844">MSCLVSRPRSVEKKARLQGRGGHLWPRYKGELLAVIYPCLSYLRVTDSEVMATIVYLPKMKQHGIVPCEVESVRQERFKDDTGPRWPVGLLASHQGEPSSIPGRVTPGFSQVGIVQDDAVGRRVFSASSRFPSPYHSGNAPYSPQSPSSALKTSLKRAVLQQHIAKSHQQKPPLPASKRDRYRLAPHWARSLTSSGQQREKIMQKWVSPIADSRQPEQPLEPCFKWGHSRKRRAECGATKSGATADEQLTEAVSEMKYLGVSYGQSVV</sequence>
<evidence type="ECO:0000313" key="1">
    <source>
        <dbReference type="EMBL" id="KAJ8891863.1"/>
    </source>
</evidence>
<organism evidence="1 2">
    <name type="scientific">Dryococelus australis</name>
    <dbReference type="NCBI Taxonomy" id="614101"/>
    <lineage>
        <taxon>Eukaryota</taxon>
        <taxon>Metazoa</taxon>
        <taxon>Ecdysozoa</taxon>
        <taxon>Arthropoda</taxon>
        <taxon>Hexapoda</taxon>
        <taxon>Insecta</taxon>
        <taxon>Pterygota</taxon>
        <taxon>Neoptera</taxon>
        <taxon>Polyneoptera</taxon>
        <taxon>Phasmatodea</taxon>
        <taxon>Verophasmatodea</taxon>
        <taxon>Anareolatae</taxon>
        <taxon>Phasmatidae</taxon>
        <taxon>Eurycanthinae</taxon>
        <taxon>Dryococelus</taxon>
    </lineage>
</organism>
<gene>
    <name evidence="1" type="ORF">PR048_004418</name>
</gene>
<proteinExistence type="predicted"/>